<keyword evidence="1" id="KW-0472">Membrane</keyword>
<sequence>MVLEDVTREGNGMTKPNNYSIVTMVICLIYLMSRWISTCFELWLNIGILPTTALLLGR</sequence>
<feature type="transmembrane region" description="Helical" evidence="1">
    <location>
        <begin position="18"/>
        <end position="36"/>
    </location>
</feature>
<feature type="transmembrane region" description="Helical" evidence="1">
    <location>
        <begin position="42"/>
        <end position="57"/>
    </location>
</feature>
<name>A0A7J8Z8J0_9ROSI</name>
<dbReference type="Proteomes" id="UP000593574">
    <property type="component" value="Unassembled WGS sequence"/>
</dbReference>
<reference evidence="2 3" key="1">
    <citation type="journal article" date="2019" name="Genome Biol. Evol.">
        <title>Insights into the evolution of the New World diploid cottons (Gossypium, subgenus Houzingenia) based on genome sequencing.</title>
        <authorList>
            <person name="Grover C.E."/>
            <person name="Arick M.A. 2nd"/>
            <person name="Thrash A."/>
            <person name="Conover J.L."/>
            <person name="Sanders W.S."/>
            <person name="Peterson D.G."/>
            <person name="Frelichowski J.E."/>
            <person name="Scheffler J.A."/>
            <person name="Scheffler B.E."/>
            <person name="Wendel J.F."/>
        </authorList>
    </citation>
    <scope>NUCLEOTIDE SEQUENCE [LARGE SCALE GENOMIC DNA]</scope>
    <source>
        <strain evidence="2">4</strain>
        <tissue evidence="2">Leaf</tissue>
    </source>
</reference>
<proteinExistence type="predicted"/>
<keyword evidence="1" id="KW-1133">Transmembrane helix</keyword>
<comment type="caution">
    <text evidence="2">The sequence shown here is derived from an EMBL/GenBank/DDBJ whole genome shotgun (WGS) entry which is preliminary data.</text>
</comment>
<dbReference type="AlphaFoldDB" id="A0A7J8Z8J0"/>
<organism evidence="2 3">
    <name type="scientific">Gossypium laxum</name>
    <dbReference type="NCBI Taxonomy" id="34288"/>
    <lineage>
        <taxon>Eukaryota</taxon>
        <taxon>Viridiplantae</taxon>
        <taxon>Streptophyta</taxon>
        <taxon>Embryophyta</taxon>
        <taxon>Tracheophyta</taxon>
        <taxon>Spermatophyta</taxon>
        <taxon>Magnoliopsida</taxon>
        <taxon>eudicotyledons</taxon>
        <taxon>Gunneridae</taxon>
        <taxon>Pentapetalae</taxon>
        <taxon>rosids</taxon>
        <taxon>malvids</taxon>
        <taxon>Malvales</taxon>
        <taxon>Malvaceae</taxon>
        <taxon>Malvoideae</taxon>
        <taxon>Gossypium</taxon>
    </lineage>
</organism>
<dbReference type="EMBL" id="JABEZV010000003">
    <property type="protein sequence ID" value="MBA0707559.1"/>
    <property type="molecule type" value="Genomic_DNA"/>
</dbReference>
<keyword evidence="1" id="KW-0812">Transmembrane</keyword>
<evidence type="ECO:0000313" key="3">
    <source>
        <dbReference type="Proteomes" id="UP000593574"/>
    </source>
</evidence>
<evidence type="ECO:0000256" key="1">
    <source>
        <dbReference type="SAM" id="Phobius"/>
    </source>
</evidence>
<accession>A0A7J8Z8J0</accession>
<evidence type="ECO:0000313" key="2">
    <source>
        <dbReference type="EMBL" id="MBA0707559.1"/>
    </source>
</evidence>
<keyword evidence="3" id="KW-1185">Reference proteome</keyword>
<protein>
    <submittedName>
        <fullName evidence="2">Uncharacterized protein</fullName>
    </submittedName>
</protein>
<gene>
    <name evidence="2" type="ORF">Golax_019594</name>
</gene>